<keyword evidence="3" id="KW-1185">Reference proteome</keyword>
<feature type="chain" id="PRO_5035811590" evidence="1">
    <location>
        <begin position="18"/>
        <end position="39"/>
    </location>
</feature>
<feature type="signal peptide" evidence="1">
    <location>
        <begin position="1"/>
        <end position="17"/>
    </location>
</feature>
<proteinExistence type="predicted"/>
<reference evidence="2" key="1">
    <citation type="submission" date="2020-11" db="EMBL/GenBank/DDBJ databases">
        <authorList>
            <person name="Whiteford S."/>
        </authorList>
    </citation>
    <scope>NUCLEOTIDE SEQUENCE</scope>
</reference>
<gene>
    <name evidence="2" type="ORF">PLXY2_LOCUS12402</name>
</gene>
<comment type="caution">
    <text evidence="2">The sequence shown here is derived from an EMBL/GenBank/DDBJ whole genome shotgun (WGS) entry which is preliminary data.</text>
</comment>
<dbReference type="AlphaFoldDB" id="A0A8S4FZN3"/>
<evidence type="ECO:0000256" key="1">
    <source>
        <dbReference type="SAM" id="SignalP"/>
    </source>
</evidence>
<evidence type="ECO:0000313" key="3">
    <source>
        <dbReference type="Proteomes" id="UP000653454"/>
    </source>
</evidence>
<dbReference type="EMBL" id="CAJHNJ030000073">
    <property type="protein sequence ID" value="CAG9134145.1"/>
    <property type="molecule type" value="Genomic_DNA"/>
</dbReference>
<sequence>MAGLVLLLVLCASVVGAERKMTIAEKLREDADLSQVNLT</sequence>
<organism evidence="2 3">
    <name type="scientific">Plutella xylostella</name>
    <name type="common">Diamondback moth</name>
    <name type="synonym">Plutella maculipennis</name>
    <dbReference type="NCBI Taxonomy" id="51655"/>
    <lineage>
        <taxon>Eukaryota</taxon>
        <taxon>Metazoa</taxon>
        <taxon>Ecdysozoa</taxon>
        <taxon>Arthropoda</taxon>
        <taxon>Hexapoda</taxon>
        <taxon>Insecta</taxon>
        <taxon>Pterygota</taxon>
        <taxon>Neoptera</taxon>
        <taxon>Endopterygota</taxon>
        <taxon>Lepidoptera</taxon>
        <taxon>Glossata</taxon>
        <taxon>Ditrysia</taxon>
        <taxon>Yponomeutoidea</taxon>
        <taxon>Plutellidae</taxon>
        <taxon>Plutella</taxon>
    </lineage>
</organism>
<name>A0A8S4FZN3_PLUXY</name>
<keyword evidence="1" id="KW-0732">Signal</keyword>
<protein>
    <submittedName>
        <fullName evidence="2">(diamondback moth) hypothetical protein</fullName>
    </submittedName>
</protein>
<accession>A0A8S4FZN3</accession>
<evidence type="ECO:0000313" key="2">
    <source>
        <dbReference type="EMBL" id="CAG9134145.1"/>
    </source>
</evidence>
<dbReference type="Proteomes" id="UP000653454">
    <property type="component" value="Unassembled WGS sequence"/>
</dbReference>